<dbReference type="InterPro" id="IPR027417">
    <property type="entry name" value="P-loop_NTPase"/>
</dbReference>
<dbReference type="InterPro" id="IPR051677">
    <property type="entry name" value="AfsR-DnrI-RedD_regulator"/>
</dbReference>
<evidence type="ECO:0000256" key="3">
    <source>
        <dbReference type="ARBA" id="ARBA00023125"/>
    </source>
</evidence>
<proteinExistence type="inferred from homology"/>
<dbReference type="Pfam" id="PF13424">
    <property type="entry name" value="TPR_12"/>
    <property type="match status" value="1"/>
</dbReference>
<feature type="domain" description="OmpR/PhoB-type" evidence="8">
    <location>
        <begin position="1"/>
        <end position="102"/>
    </location>
</feature>
<dbReference type="EMBL" id="BAAANY010000040">
    <property type="protein sequence ID" value="GAA1715288.1"/>
    <property type="molecule type" value="Genomic_DNA"/>
</dbReference>
<feature type="DNA-binding region" description="OmpR/PhoB-type" evidence="6">
    <location>
        <begin position="1"/>
        <end position="102"/>
    </location>
</feature>
<evidence type="ECO:0000313" key="9">
    <source>
        <dbReference type="EMBL" id="GAA1715288.1"/>
    </source>
</evidence>
<evidence type="ECO:0000313" key="10">
    <source>
        <dbReference type="Proteomes" id="UP001500618"/>
    </source>
</evidence>
<gene>
    <name evidence="9" type="ORF">GCM10009765_75170</name>
</gene>
<dbReference type="InterPro" id="IPR036388">
    <property type="entry name" value="WH-like_DNA-bd_sf"/>
</dbReference>
<keyword evidence="3 6" id="KW-0238">DNA-binding</keyword>
<dbReference type="Pfam" id="PF13176">
    <property type="entry name" value="TPR_7"/>
    <property type="match status" value="1"/>
</dbReference>
<dbReference type="PROSITE" id="PS51755">
    <property type="entry name" value="OMPR_PHOB"/>
    <property type="match status" value="1"/>
</dbReference>
<dbReference type="SUPFAM" id="SSF48452">
    <property type="entry name" value="TPR-like"/>
    <property type="match status" value="2"/>
</dbReference>
<name>A0ABP4V5B9_9ACTN</name>
<dbReference type="InterPro" id="IPR001867">
    <property type="entry name" value="OmpR/PhoB-type_DNA-bd"/>
</dbReference>
<dbReference type="SUPFAM" id="SSF46894">
    <property type="entry name" value="C-terminal effector domain of the bipartite response regulators"/>
    <property type="match status" value="1"/>
</dbReference>
<keyword evidence="10" id="KW-1185">Reference proteome</keyword>
<keyword evidence="4" id="KW-0804">Transcription</keyword>
<dbReference type="SMART" id="SM00862">
    <property type="entry name" value="Trans_reg_C"/>
    <property type="match status" value="1"/>
</dbReference>
<feature type="region of interest" description="Disordered" evidence="7">
    <location>
        <begin position="634"/>
        <end position="655"/>
    </location>
</feature>
<evidence type="ECO:0000256" key="1">
    <source>
        <dbReference type="ARBA" id="ARBA00005820"/>
    </source>
</evidence>
<sequence>MVAHQEIEFGVLGCVEAWSGPRRLELGPPKQRLVLAVLLLEANRVISTERLVDLSWPQDPPASARTAIHGRISRLRATIAAADGLAHGVALVSEGSGYRLNIDPELVDAHRFVATLGQAREAATDEIAVGLYDRALRLWRGTALDGAVSSDVRLRLCGNLEEARLLALEDRADALLRLGLHRSLIDGLTSLLEAHPMRERMASQLVLTLYRSGQAGHALQVCQRVRAKLRDELGIDPGPALSELELAVLRNDESLLAPADVRLSVGTANATSETTPRPARQLPAAPTGFVGREDALAHLDAALADDTVRISSIAGSGGIGKTWLALNWAHRHADQYPDGQLFVDLRGFSPDTAPMDPATAVRGFLDALGVGPDRIPIDPHARAAMFRDLVADKRMLMVLDNATDSGQIVPLLPGGQTCTVVVTSRTRLTGLITRHAAQHVPLDALSETEAGALLTNRLGECRVAAEPAAAEQLIELCGGFPLALSIIAAHAQVRPRLPLAVLADELRDLGLDALADDDPTASLPAVLSWSHRALTPPQRTTFALVGIAPGPDIGLAAAASLMHHDPSDTRKLLGGLEQASLITQSADGRYRMHDLIRHYASDIAKLLPEERRISALRRLCDFYLHTAHNADRQLNPHREPISLTQPVPGTRAYSPPDDQSALTWFDSEYRCLLATRETAISHEWHQCVWGLTWTVEPFLRRRGQLRDRLAIWQTGLAAALHLANPTAHILAHRLLGRAHADLGEHDEAIDHLHQTLALAEQHQDDTNQAHTHRTLAAAWMTRGDIGKAHDHAIQALRLCRTLDNPFWEAGALNAAGWYAAQLGDHGQAREHCHAALELFRRHDALEGQATTLDSLGYIAHQTGHHDQAVEHYRSALALLSRIGSTYLLASTLDRLGHPYESLGQYDHAREVWQEALDLCRQQGRDEDAENLRDKINALR</sequence>
<dbReference type="PANTHER" id="PTHR35807:SF1">
    <property type="entry name" value="TRANSCRIPTIONAL REGULATOR REDD"/>
    <property type="match status" value="1"/>
</dbReference>
<feature type="repeat" description="TPR" evidence="5">
    <location>
        <begin position="729"/>
        <end position="762"/>
    </location>
</feature>
<dbReference type="PANTHER" id="PTHR35807">
    <property type="entry name" value="TRANSCRIPTIONAL REGULATOR REDD-RELATED"/>
    <property type="match status" value="1"/>
</dbReference>
<dbReference type="Proteomes" id="UP001500618">
    <property type="component" value="Unassembled WGS sequence"/>
</dbReference>
<evidence type="ECO:0000256" key="7">
    <source>
        <dbReference type="SAM" id="MobiDB-lite"/>
    </source>
</evidence>
<dbReference type="PROSITE" id="PS50005">
    <property type="entry name" value="TPR"/>
    <property type="match status" value="3"/>
</dbReference>
<protein>
    <submittedName>
        <fullName evidence="9">BTAD domain-containing putative transcriptional regulator</fullName>
    </submittedName>
</protein>
<reference evidence="10" key="1">
    <citation type="journal article" date="2019" name="Int. J. Syst. Evol. Microbiol.">
        <title>The Global Catalogue of Microorganisms (GCM) 10K type strain sequencing project: providing services to taxonomists for standard genome sequencing and annotation.</title>
        <authorList>
            <consortium name="The Broad Institute Genomics Platform"/>
            <consortium name="The Broad Institute Genome Sequencing Center for Infectious Disease"/>
            <person name="Wu L."/>
            <person name="Ma J."/>
        </authorList>
    </citation>
    <scope>NUCLEOTIDE SEQUENCE [LARGE SCALE GENOMIC DNA]</scope>
    <source>
        <strain evidence="10">JCM 14718</strain>
    </source>
</reference>
<feature type="repeat" description="TPR" evidence="5">
    <location>
        <begin position="889"/>
        <end position="922"/>
    </location>
</feature>
<accession>A0ABP4V5B9</accession>
<dbReference type="Pfam" id="PF13374">
    <property type="entry name" value="TPR_10"/>
    <property type="match status" value="1"/>
</dbReference>
<dbReference type="SMART" id="SM01043">
    <property type="entry name" value="BTAD"/>
    <property type="match status" value="1"/>
</dbReference>
<dbReference type="CDD" id="cd15831">
    <property type="entry name" value="BTAD"/>
    <property type="match status" value="1"/>
</dbReference>
<feature type="repeat" description="TPR" evidence="5">
    <location>
        <begin position="849"/>
        <end position="882"/>
    </location>
</feature>
<comment type="caution">
    <text evidence="9">The sequence shown here is derived from an EMBL/GenBank/DDBJ whole genome shotgun (WGS) entry which is preliminary data.</text>
</comment>
<comment type="similarity">
    <text evidence="1">Belongs to the AfsR/DnrI/RedD regulatory family.</text>
</comment>
<keyword evidence="5" id="KW-0802">TPR repeat</keyword>
<evidence type="ECO:0000259" key="8">
    <source>
        <dbReference type="PROSITE" id="PS51755"/>
    </source>
</evidence>
<dbReference type="InterPro" id="IPR011990">
    <property type="entry name" value="TPR-like_helical_dom_sf"/>
</dbReference>
<dbReference type="PRINTS" id="PR00364">
    <property type="entry name" value="DISEASERSIST"/>
</dbReference>
<keyword evidence="2" id="KW-0805">Transcription regulation</keyword>
<evidence type="ECO:0000256" key="4">
    <source>
        <dbReference type="ARBA" id="ARBA00023163"/>
    </source>
</evidence>
<dbReference type="SMART" id="SM00028">
    <property type="entry name" value="TPR"/>
    <property type="match status" value="5"/>
</dbReference>
<dbReference type="InterPro" id="IPR019734">
    <property type="entry name" value="TPR_rpt"/>
</dbReference>
<evidence type="ECO:0000256" key="5">
    <source>
        <dbReference type="PROSITE-ProRule" id="PRU00339"/>
    </source>
</evidence>
<dbReference type="InterPro" id="IPR005158">
    <property type="entry name" value="BTAD"/>
</dbReference>
<dbReference type="Gene3D" id="1.25.40.10">
    <property type="entry name" value="Tetratricopeptide repeat domain"/>
    <property type="match status" value="3"/>
</dbReference>
<evidence type="ECO:0000256" key="6">
    <source>
        <dbReference type="PROSITE-ProRule" id="PRU01091"/>
    </source>
</evidence>
<dbReference type="RefSeq" id="WP_344314832.1">
    <property type="nucleotide sequence ID" value="NZ_BAAANY010000040.1"/>
</dbReference>
<dbReference type="Pfam" id="PF00486">
    <property type="entry name" value="Trans_reg_C"/>
    <property type="match status" value="1"/>
</dbReference>
<dbReference type="Gene3D" id="1.10.10.10">
    <property type="entry name" value="Winged helix-like DNA-binding domain superfamily/Winged helix DNA-binding domain"/>
    <property type="match status" value="1"/>
</dbReference>
<organism evidence="9 10">
    <name type="scientific">Fodinicola feengrottensis</name>
    <dbReference type="NCBI Taxonomy" id="435914"/>
    <lineage>
        <taxon>Bacteria</taxon>
        <taxon>Bacillati</taxon>
        <taxon>Actinomycetota</taxon>
        <taxon>Actinomycetes</taxon>
        <taxon>Mycobacteriales</taxon>
        <taxon>Fodinicola</taxon>
    </lineage>
</organism>
<evidence type="ECO:0000256" key="2">
    <source>
        <dbReference type="ARBA" id="ARBA00023015"/>
    </source>
</evidence>
<dbReference type="Pfam" id="PF03704">
    <property type="entry name" value="BTAD"/>
    <property type="match status" value="1"/>
</dbReference>
<dbReference type="InterPro" id="IPR016032">
    <property type="entry name" value="Sig_transdc_resp-reg_C-effctor"/>
</dbReference>
<dbReference type="SUPFAM" id="SSF52540">
    <property type="entry name" value="P-loop containing nucleoside triphosphate hydrolases"/>
    <property type="match status" value="1"/>
</dbReference>
<dbReference type="Gene3D" id="3.40.50.300">
    <property type="entry name" value="P-loop containing nucleotide triphosphate hydrolases"/>
    <property type="match status" value="1"/>
</dbReference>